<dbReference type="EMBL" id="CM046120">
    <property type="protein sequence ID" value="KAI8437764.1"/>
    <property type="molecule type" value="Genomic_DNA"/>
</dbReference>
<reference evidence="1 2" key="1">
    <citation type="journal article" date="2022" name="Genome Biol. Evol.">
        <title>The Spruce Budworm Genome: Reconstructing the Evolutionary History of Antifreeze Proteins.</title>
        <authorList>
            <person name="Beliveau C."/>
            <person name="Gagne P."/>
            <person name="Picq S."/>
            <person name="Vernygora O."/>
            <person name="Keeling C.I."/>
            <person name="Pinkney K."/>
            <person name="Doucet D."/>
            <person name="Wen F."/>
            <person name="Johnston J.S."/>
            <person name="Maaroufi H."/>
            <person name="Boyle B."/>
            <person name="Laroche J."/>
            <person name="Dewar K."/>
            <person name="Juretic N."/>
            <person name="Blackburn G."/>
            <person name="Nisole A."/>
            <person name="Brunet B."/>
            <person name="Brandao M."/>
            <person name="Lumley L."/>
            <person name="Duan J."/>
            <person name="Quan G."/>
            <person name="Lucarotti C.J."/>
            <person name="Roe A.D."/>
            <person name="Sperling F.A.H."/>
            <person name="Levesque R.C."/>
            <person name="Cusson M."/>
        </authorList>
    </citation>
    <scope>NUCLEOTIDE SEQUENCE [LARGE SCALE GENOMIC DNA]</scope>
    <source>
        <strain evidence="1">Glfc:IPQL:Cfum</strain>
    </source>
</reference>
<accession>A0ACC0KMJ8</accession>
<comment type="caution">
    <text evidence="1">The sequence shown here is derived from an EMBL/GenBank/DDBJ whole genome shotgun (WGS) entry which is preliminary data.</text>
</comment>
<organism evidence="1 2">
    <name type="scientific">Choristoneura fumiferana</name>
    <name type="common">Spruce budworm moth</name>
    <name type="synonym">Archips fumiferana</name>
    <dbReference type="NCBI Taxonomy" id="7141"/>
    <lineage>
        <taxon>Eukaryota</taxon>
        <taxon>Metazoa</taxon>
        <taxon>Ecdysozoa</taxon>
        <taxon>Arthropoda</taxon>
        <taxon>Hexapoda</taxon>
        <taxon>Insecta</taxon>
        <taxon>Pterygota</taxon>
        <taxon>Neoptera</taxon>
        <taxon>Endopterygota</taxon>
        <taxon>Lepidoptera</taxon>
        <taxon>Glossata</taxon>
        <taxon>Ditrysia</taxon>
        <taxon>Tortricoidea</taxon>
        <taxon>Tortricidae</taxon>
        <taxon>Tortricinae</taxon>
        <taxon>Choristoneura</taxon>
    </lineage>
</organism>
<keyword evidence="2" id="KW-1185">Reference proteome</keyword>
<name>A0ACC0KMJ8_CHOFU</name>
<sequence length="180" mass="21165">MLRRRMEEMKNYNFYCYVSNNKTLKQSRIRFCLDLYKNLADALDTVLPELYASLHFAPERKVFMYNCAFISFSQEPIASVGFSALHVTQVTLFIFAPCLVVEQYGVEVERIKLLLMHKLFDEPDDSTKGEVNLFLRYTELRPFQCRIWRILPITIALPLDLLNLCTTYIIVLINFTHLYG</sequence>
<protein>
    <submittedName>
        <fullName evidence="1">Uncharacterized protein</fullName>
    </submittedName>
</protein>
<dbReference type="Proteomes" id="UP001064048">
    <property type="component" value="Chromosome 20"/>
</dbReference>
<evidence type="ECO:0000313" key="1">
    <source>
        <dbReference type="EMBL" id="KAI8437764.1"/>
    </source>
</evidence>
<gene>
    <name evidence="1" type="ORF">MSG28_011997</name>
</gene>
<proteinExistence type="predicted"/>
<evidence type="ECO:0000313" key="2">
    <source>
        <dbReference type="Proteomes" id="UP001064048"/>
    </source>
</evidence>